<evidence type="ECO:0000256" key="10">
    <source>
        <dbReference type="ARBA" id="ARBA00022989"/>
    </source>
</evidence>
<sequence>MLNLTQRLILGCVALAGLTVWLAVAAHQPMAAAGHPLLSIVLPIAAVAIAIATFLLVLQPIRSLARDTKRIAEGNLEHRTDWAGHDTLGIIAAELNRVAVRLRDLRDSEAGRRQMEFQLSDAVLQSIFEPIIVTDGKGHILKVNQAAAQLLGENAADRMALTNTPGGGKILSAIRDAIAMQKAVAGEGESALLPMRIGKADRSFRLRTTPMRDSEGRLLGTVTTLEDVTSLQNTDRFKTQFIAVASRKLRDPLLQVRRGLYALTKGFAGELSPLQQDLLASTVEDSQKLDDLMADLIEVAEIDVGKREMKLENLRPLAILRDAEARYSDQAAAKQIDIHVNAFADLSPVYADRRAVRSIFDNLLTNALRFTPAEGHILLAAEETKDFVQFTVRDSGTGIEPERLANIFDRFNTSSESGTGMGLALVRRLVQSLGGQIAVESRVGTGTTFRFTLPVAVVEPARHTVEVG</sequence>
<dbReference type="Pfam" id="PF02518">
    <property type="entry name" value="HATPase_c"/>
    <property type="match status" value="1"/>
</dbReference>
<dbReference type="EC" id="2.7.13.3" evidence="3"/>
<keyword evidence="12 13" id="KW-0472">Membrane</keyword>
<name>A0A9J7BMQ3_9BACT</name>
<dbReference type="Gene3D" id="3.30.450.20">
    <property type="entry name" value="PAS domain"/>
    <property type="match status" value="1"/>
</dbReference>
<dbReference type="InterPro" id="IPR005467">
    <property type="entry name" value="His_kinase_dom"/>
</dbReference>
<keyword evidence="9 17" id="KW-0067">ATP-binding</keyword>
<evidence type="ECO:0000256" key="8">
    <source>
        <dbReference type="ARBA" id="ARBA00022777"/>
    </source>
</evidence>
<keyword evidence="18" id="KW-1185">Reference proteome</keyword>
<dbReference type="Pfam" id="PF08448">
    <property type="entry name" value="PAS_4"/>
    <property type="match status" value="1"/>
</dbReference>
<keyword evidence="7" id="KW-0547">Nucleotide-binding</keyword>
<dbReference type="Proteomes" id="UP001059380">
    <property type="component" value="Chromosome"/>
</dbReference>
<feature type="domain" description="PAS" evidence="15">
    <location>
        <begin position="123"/>
        <end position="152"/>
    </location>
</feature>
<evidence type="ECO:0000256" key="11">
    <source>
        <dbReference type="ARBA" id="ARBA00023012"/>
    </source>
</evidence>
<feature type="transmembrane region" description="Helical" evidence="13">
    <location>
        <begin position="35"/>
        <end position="58"/>
    </location>
</feature>
<dbReference type="EMBL" id="CP093313">
    <property type="protein sequence ID" value="UWZ83034.1"/>
    <property type="molecule type" value="Genomic_DNA"/>
</dbReference>
<dbReference type="SUPFAM" id="SSF158472">
    <property type="entry name" value="HAMP domain-like"/>
    <property type="match status" value="1"/>
</dbReference>
<dbReference type="GO" id="GO:0030295">
    <property type="term" value="F:protein kinase activator activity"/>
    <property type="evidence" value="ECO:0007669"/>
    <property type="project" value="TreeGrafter"/>
</dbReference>
<accession>A0A9J7BMQ3</accession>
<dbReference type="FunFam" id="3.30.565.10:FF:000006">
    <property type="entry name" value="Sensor histidine kinase WalK"/>
    <property type="match status" value="1"/>
</dbReference>
<evidence type="ECO:0000259" key="15">
    <source>
        <dbReference type="PROSITE" id="PS50112"/>
    </source>
</evidence>
<dbReference type="PROSITE" id="PS50112">
    <property type="entry name" value="PAS"/>
    <property type="match status" value="1"/>
</dbReference>
<evidence type="ECO:0000256" key="13">
    <source>
        <dbReference type="SAM" id="Phobius"/>
    </source>
</evidence>
<dbReference type="SUPFAM" id="SSF55874">
    <property type="entry name" value="ATPase domain of HSP90 chaperone/DNA topoisomerase II/histidine kinase"/>
    <property type="match status" value="1"/>
</dbReference>
<keyword evidence="4" id="KW-0597">Phosphoprotein</keyword>
<dbReference type="Pfam" id="PF00672">
    <property type="entry name" value="HAMP"/>
    <property type="match status" value="1"/>
</dbReference>
<evidence type="ECO:0000256" key="12">
    <source>
        <dbReference type="ARBA" id="ARBA00023136"/>
    </source>
</evidence>
<dbReference type="PRINTS" id="PR00344">
    <property type="entry name" value="BCTRLSENSOR"/>
</dbReference>
<dbReference type="InterPro" id="IPR004358">
    <property type="entry name" value="Sig_transdc_His_kin-like_C"/>
</dbReference>
<dbReference type="RefSeq" id="WP_260792367.1">
    <property type="nucleotide sequence ID" value="NZ_CP093313.1"/>
</dbReference>
<dbReference type="InterPro" id="IPR003594">
    <property type="entry name" value="HATPase_dom"/>
</dbReference>
<evidence type="ECO:0000256" key="9">
    <source>
        <dbReference type="ARBA" id="ARBA00022840"/>
    </source>
</evidence>
<comment type="catalytic activity">
    <reaction evidence="1">
        <text>ATP + protein L-histidine = ADP + protein N-phospho-L-histidine.</text>
        <dbReference type="EC" id="2.7.13.3"/>
    </reaction>
</comment>
<evidence type="ECO:0000259" key="14">
    <source>
        <dbReference type="PROSITE" id="PS50109"/>
    </source>
</evidence>
<proteinExistence type="predicted"/>
<reference evidence="17" key="1">
    <citation type="submission" date="2021-04" db="EMBL/GenBank/DDBJ databases">
        <title>Phylogenetic analysis of Acidobacteriaceae.</title>
        <authorList>
            <person name="Qiu L."/>
            <person name="Zhang Q."/>
        </authorList>
    </citation>
    <scope>NUCLEOTIDE SEQUENCE</scope>
    <source>
        <strain evidence="17">DSM 25168</strain>
    </source>
</reference>
<keyword evidence="10 13" id="KW-1133">Transmembrane helix</keyword>
<evidence type="ECO:0000256" key="4">
    <source>
        <dbReference type="ARBA" id="ARBA00022553"/>
    </source>
</evidence>
<dbReference type="Gene3D" id="3.30.565.10">
    <property type="entry name" value="Histidine kinase-like ATPase, C-terminal domain"/>
    <property type="match status" value="1"/>
</dbReference>
<dbReference type="GO" id="GO:0007234">
    <property type="term" value="P:osmosensory signaling via phosphorelay pathway"/>
    <property type="evidence" value="ECO:0007669"/>
    <property type="project" value="TreeGrafter"/>
</dbReference>
<dbReference type="InterPro" id="IPR035965">
    <property type="entry name" value="PAS-like_dom_sf"/>
</dbReference>
<dbReference type="InterPro" id="IPR000014">
    <property type="entry name" value="PAS"/>
</dbReference>
<evidence type="ECO:0000313" key="18">
    <source>
        <dbReference type="Proteomes" id="UP001059380"/>
    </source>
</evidence>
<dbReference type="CDD" id="cd06225">
    <property type="entry name" value="HAMP"/>
    <property type="match status" value="1"/>
</dbReference>
<organism evidence="17 18">
    <name type="scientific">Occallatibacter riparius</name>
    <dbReference type="NCBI Taxonomy" id="1002689"/>
    <lineage>
        <taxon>Bacteria</taxon>
        <taxon>Pseudomonadati</taxon>
        <taxon>Acidobacteriota</taxon>
        <taxon>Terriglobia</taxon>
        <taxon>Terriglobales</taxon>
        <taxon>Acidobacteriaceae</taxon>
        <taxon>Occallatibacter</taxon>
    </lineage>
</organism>
<evidence type="ECO:0000256" key="3">
    <source>
        <dbReference type="ARBA" id="ARBA00012438"/>
    </source>
</evidence>
<dbReference type="GO" id="GO:0016020">
    <property type="term" value="C:membrane"/>
    <property type="evidence" value="ECO:0007669"/>
    <property type="project" value="UniProtKB-SubCell"/>
</dbReference>
<dbReference type="SMART" id="SM00304">
    <property type="entry name" value="HAMP"/>
    <property type="match status" value="1"/>
</dbReference>
<keyword evidence="11" id="KW-0902">Two-component regulatory system</keyword>
<dbReference type="InterPro" id="IPR050351">
    <property type="entry name" value="BphY/WalK/GraS-like"/>
</dbReference>
<evidence type="ECO:0000256" key="1">
    <source>
        <dbReference type="ARBA" id="ARBA00000085"/>
    </source>
</evidence>
<dbReference type="PROSITE" id="PS50885">
    <property type="entry name" value="HAMP"/>
    <property type="match status" value="1"/>
</dbReference>
<dbReference type="GO" id="GO:0000156">
    <property type="term" value="F:phosphorelay response regulator activity"/>
    <property type="evidence" value="ECO:0007669"/>
    <property type="project" value="TreeGrafter"/>
</dbReference>
<dbReference type="Gene3D" id="1.10.287.130">
    <property type="match status" value="1"/>
</dbReference>
<dbReference type="InterPro" id="IPR036097">
    <property type="entry name" value="HisK_dim/P_sf"/>
</dbReference>
<dbReference type="GO" id="GO:0000155">
    <property type="term" value="F:phosphorelay sensor kinase activity"/>
    <property type="evidence" value="ECO:0007669"/>
    <property type="project" value="InterPro"/>
</dbReference>
<dbReference type="InterPro" id="IPR036890">
    <property type="entry name" value="HATPase_C_sf"/>
</dbReference>
<comment type="subcellular location">
    <subcellularLocation>
        <location evidence="2">Membrane</location>
        <topology evidence="2">Multi-pass membrane protein</topology>
    </subcellularLocation>
</comment>
<evidence type="ECO:0000256" key="5">
    <source>
        <dbReference type="ARBA" id="ARBA00022679"/>
    </source>
</evidence>
<dbReference type="GO" id="GO:0005524">
    <property type="term" value="F:ATP binding"/>
    <property type="evidence" value="ECO:0007669"/>
    <property type="project" value="UniProtKB-KW"/>
</dbReference>
<dbReference type="KEGG" id="orp:MOP44_20985"/>
<dbReference type="InterPro" id="IPR003660">
    <property type="entry name" value="HAMP_dom"/>
</dbReference>
<dbReference type="CDD" id="cd00130">
    <property type="entry name" value="PAS"/>
    <property type="match status" value="1"/>
</dbReference>
<dbReference type="Gene3D" id="6.10.340.10">
    <property type="match status" value="1"/>
</dbReference>
<dbReference type="AlphaFoldDB" id="A0A9J7BMQ3"/>
<keyword evidence="8" id="KW-0418">Kinase</keyword>
<keyword evidence="5" id="KW-0808">Transferase</keyword>
<dbReference type="SMART" id="SM00387">
    <property type="entry name" value="HATPase_c"/>
    <property type="match status" value="1"/>
</dbReference>
<dbReference type="PROSITE" id="PS50109">
    <property type="entry name" value="HIS_KIN"/>
    <property type="match status" value="1"/>
</dbReference>
<dbReference type="PANTHER" id="PTHR42878">
    <property type="entry name" value="TWO-COMPONENT HISTIDINE KINASE"/>
    <property type="match status" value="1"/>
</dbReference>
<dbReference type="InterPro" id="IPR013656">
    <property type="entry name" value="PAS_4"/>
</dbReference>
<feature type="domain" description="Histidine kinase" evidence="14">
    <location>
        <begin position="244"/>
        <end position="457"/>
    </location>
</feature>
<dbReference type="PANTHER" id="PTHR42878:SF7">
    <property type="entry name" value="SENSOR HISTIDINE KINASE GLRK"/>
    <property type="match status" value="1"/>
</dbReference>
<dbReference type="SUPFAM" id="SSF47384">
    <property type="entry name" value="Homodimeric domain of signal transducing histidine kinase"/>
    <property type="match status" value="1"/>
</dbReference>
<feature type="domain" description="HAMP" evidence="16">
    <location>
        <begin position="55"/>
        <end position="107"/>
    </location>
</feature>
<evidence type="ECO:0000256" key="6">
    <source>
        <dbReference type="ARBA" id="ARBA00022692"/>
    </source>
</evidence>
<evidence type="ECO:0000256" key="7">
    <source>
        <dbReference type="ARBA" id="ARBA00022741"/>
    </source>
</evidence>
<protein>
    <recommendedName>
        <fullName evidence="3">histidine kinase</fullName>
        <ecNumber evidence="3">2.7.13.3</ecNumber>
    </recommendedName>
</protein>
<evidence type="ECO:0000259" key="16">
    <source>
        <dbReference type="PROSITE" id="PS50885"/>
    </source>
</evidence>
<dbReference type="SUPFAM" id="SSF55785">
    <property type="entry name" value="PYP-like sensor domain (PAS domain)"/>
    <property type="match status" value="1"/>
</dbReference>
<gene>
    <name evidence="17" type="ORF">MOP44_20985</name>
</gene>
<evidence type="ECO:0000256" key="2">
    <source>
        <dbReference type="ARBA" id="ARBA00004141"/>
    </source>
</evidence>
<keyword evidence="6 13" id="KW-0812">Transmembrane</keyword>
<evidence type="ECO:0000313" key="17">
    <source>
        <dbReference type="EMBL" id="UWZ83034.1"/>
    </source>
</evidence>